<reference evidence="1 2" key="1">
    <citation type="submission" date="2017-06" db="EMBL/GenBank/DDBJ databases">
        <title>Description of Rhodopirellula bahusiensis sp. nov.</title>
        <authorList>
            <person name="Kizina J."/>
            <person name="Harder J."/>
        </authorList>
    </citation>
    <scope>NUCLEOTIDE SEQUENCE [LARGE SCALE GENOMIC DNA]</scope>
    <source>
        <strain evidence="1 2">SWK21</strain>
    </source>
</reference>
<proteinExistence type="predicted"/>
<evidence type="ECO:0000313" key="2">
    <source>
        <dbReference type="Proteomes" id="UP000225740"/>
    </source>
</evidence>
<dbReference type="GeneID" id="90610668"/>
<dbReference type="AlphaFoldDB" id="A0A2G1W299"/>
<gene>
    <name evidence="1" type="ORF">CEE69_22095</name>
</gene>
<dbReference type="Proteomes" id="UP000225740">
    <property type="component" value="Unassembled WGS sequence"/>
</dbReference>
<organism evidence="1 2">
    <name type="scientific">Rhodopirellula bahusiensis</name>
    <dbReference type="NCBI Taxonomy" id="2014065"/>
    <lineage>
        <taxon>Bacteria</taxon>
        <taxon>Pseudomonadati</taxon>
        <taxon>Planctomycetota</taxon>
        <taxon>Planctomycetia</taxon>
        <taxon>Pirellulales</taxon>
        <taxon>Pirellulaceae</taxon>
        <taxon>Rhodopirellula</taxon>
    </lineage>
</organism>
<name>A0A2G1W299_9BACT</name>
<protein>
    <submittedName>
        <fullName evidence="1">Uncharacterized protein</fullName>
    </submittedName>
</protein>
<dbReference type="RefSeq" id="WP_099262822.1">
    <property type="nucleotide sequence ID" value="NZ_NIZW01000019.1"/>
</dbReference>
<dbReference type="OrthoDB" id="1550828at2"/>
<accession>A0A2G1W299</accession>
<sequence>MMKDAKQKDLLFKHFSAQGWFSIPEVPVYFSAGEHHKQKLITDIDVFGIRPNDNLRWEVLLGDCKTLKGQSPANRVIWLSGLMSNYNASEGYIVLQRRANQPIEADHKLFASSMSVFLLDEKDFKTFDHAMVFPDGTETHTYGAADFEQLWSLRKRFPGLDPLVEFVSSGAWETAEFTHLLRRAIGEGKASAKEIDPAKHEHNAMVVNLASVFSVGLAACVGKVFQRHLHPSTENELSDALKTVIWGGKEQYKFFSDLRKQLLEARGQQHVDDNNLSLPQWERFVQLSRKMLENPKAAFQVPQLLQLASIDLNFGREILPCFDSGQQQSLMLAMHVVDYVARSSGLPEEVRKVCESHFVKRLSRSAHEPRGTA</sequence>
<keyword evidence="2" id="KW-1185">Reference proteome</keyword>
<evidence type="ECO:0000313" key="1">
    <source>
        <dbReference type="EMBL" id="PHQ33156.1"/>
    </source>
</evidence>
<dbReference type="EMBL" id="NIZW01000019">
    <property type="protein sequence ID" value="PHQ33156.1"/>
    <property type="molecule type" value="Genomic_DNA"/>
</dbReference>
<comment type="caution">
    <text evidence="1">The sequence shown here is derived from an EMBL/GenBank/DDBJ whole genome shotgun (WGS) entry which is preliminary data.</text>
</comment>